<dbReference type="PROSITE" id="PS00533">
    <property type="entry name" value="PORPHOBILINOGEN_DEAM"/>
    <property type="match status" value="1"/>
</dbReference>
<name>K1VH51_TRIAC</name>
<evidence type="ECO:0000256" key="11">
    <source>
        <dbReference type="ARBA" id="ARBA00033064"/>
    </source>
</evidence>
<organism evidence="16 17">
    <name type="scientific">Trichosporon asahii var. asahii (strain CBS 8904)</name>
    <name type="common">Yeast</name>
    <dbReference type="NCBI Taxonomy" id="1220162"/>
    <lineage>
        <taxon>Eukaryota</taxon>
        <taxon>Fungi</taxon>
        <taxon>Dikarya</taxon>
        <taxon>Basidiomycota</taxon>
        <taxon>Agaricomycotina</taxon>
        <taxon>Tremellomycetes</taxon>
        <taxon>Trichosporonales</taxon>
        <taxon>Trichosporonaceae</taxon>
        <taxon>Trichosporon</taxon>
    </lineage>
</organism>
<feature type="domain" description="Porphobilinogen deaminase C-terminal" evidence="15">
    <location>
        <begin position="273"/>
        <end position="299"/>
    </location>
</feature>
<evidence type="ECO:0000313" key="17">
    <source>
        <dbReference type="Proteomes" id="UP000006757"/>
    </source>
</evidence>
<dbReference type="Gene3D" id="3.40.190.10">
    <property type="entry name" value="Periplasmic binding protein-like II"/>
    <property type="match status" value="1"/>
</dbReference>
<gene>
    <name evidence="16" type="ORF">A1Q2_02257</name>
</gene>
<evidence type="ECO:0000256" key="5">
    <source>
        <dbReference type="ARBA" id="ARBA00012655"/>
    </source>
</evidence>
<protein>
    <recommendedName>
        <fullName evidence="6">Porphobilinogen deaminase</fullName>
        <ecNumber evidence="5">2.5.1.61</ecNumber>
    </recommendedName>
    <alternativeName>
        <fullName evidence="11">Hydroxymethylbilane synthase</fullName>
    </alternativeName>
    <alternativeName>
        <fullName evidence="10">Pre-uroporphyrinogen synthase</fullName>
    </alternativeName>
</protein>
<dbReference type="InterPro" id="IPR036803">
    <property type="entry name" value="Porphobilinogen_deaminase_C_sf"/>
</dbReference>
<dbReference type="EMBL" id="AMBO01000248">
    <property type="protein sequence ID" value="EKD03450.1"/>
    <property type="molecule type" value="Genomic_DNA"/>
</dbReference>
<dbReference type="Pfam" id="PF01379">
    <property type="entry name" value="Porphobil_deam"/>
    <property type="match status" value="2"/>
</dbReference>
<dbReference type="InParanoid" id="K1VH51"/>
<dbReference type="GO" id="GO:0004418">
    <property type="term" value="F:hydroxymethylbilane synthase activity"/>
    <property type="evidence" value="ECO:0007669"/>
    <property type="project" value="UniProtKB-EC"/>
</dbReference>
<dbReference type="SUPFAM" id="SSF54782">
    <property type="entry name" value="Porphobilinogen deaminase (hydroxymethylbilane synthase), C-terminal domain"/>
    <property type="match status" value="1"/>
</dbReference>
<comment type="pathway">
    <text evidence="3">Porphyrin-containing compound metabolism; protoporphyrin-IX biosynthesis; coproporphyrinogen-III from 5-aminolevulinate: step 2/4.</text>
</comment>
<dbReference type="AlphaFoldDB" id="K1VH51"/>
<comment type="catalytic activity">
    <reaction evidence="12">
        <text>4 porphobilinogen + H2O = hydroxymethylbilane + 4 NH4(+)</text>
        <dbReference type="Rhea" id="RHEA:13185"/>
        <dbReference type="ChEBI" id="CHEBI:15377"/>
        <dbReference type="ChEBI" id="CHEBI:28938"/>
        <dbReference type="ChEBI" id="CHEBI:57845"/>
        <dbReference type="ChEBI" id="CHEBI:58126"/>
        <dbReference type="EC" id="2.5.1.61"/>
    </reaction>
</comment>
<dbReference type="InterPro" id="IPR022417">
    <property type="entry name" value="Porphobilin_deaminase_N"/>
</dbReference>
<dbReference type="EC" id="2.5.1.61" evidence="5"/>
<reference evidence="16 17" key="1">
    <citation type="journal article" date="2012" name="Eukaryot. Cell">
        <title>Genome sequence of the Trichosporon asahii environmental strain CBS 8904.</title>
        <authorList>
            <person name="Yang R.Y."/>
            <person name="Li H.T."/>
            <person name="Zhu H."/>
            <person name="Zhou G.P."/>
            <person name="Wang M."/>
            <person name="Wang L."/>
        </authorList>
    </citation>
    <scope>NUCLEOTIDE SEQUENCE [LARGE SCALE GENOMIC DNA]</scope>
    <source>
        <strain evidence="16 17">CBS 8904</strain>
    </source>
</reference>
<evidence type="ECO:0000256" key="4">
    <source>
        <dbReference type="ARBA" id="ARBA00005638"/>
    </source>
</evidence>
<dbReference type="OMA" id="CEIACIL"/>
<feature type="domain" description="Porphobilinogen deaminase N-terminal" evidence="14">
    <location>
        <begin position="192"/>
        <end position="259"/>
    </location>
</feature>
<evidence type="ECO:0000256" key="8">
    <source>
        <dbReference type="ARBA" id="ARBA00023133"/>
    </source>
</evidence>
<comment type="caution">
    <text evidence="16">The sequence shown here is derived from an EMBL/GenBank/DDBJ whole genome shotgun (WGS) entry which is preliminary data.</text>
</comment>
<evidence type="ECO:0000256" key="1">
    <source>
        <dbReference type="ARBA" id="ARBA00001916"/>
    </source>
</evidence>
<evidence type="ECO:0000256" key="10">
    <source>
        <dbReference type="ARBA" id="ARBA00030685"/>
    </source>
</evidence>
<evidence type="ECO:0000256" key="7">
    <source>
        <dbReference type="ARBA" id="ARBA00022679"/>
    </source>
</evidence>
<sequence length="469" mass="50435">MAAPKTADTFVVGTRKSNLALTQTQFVADALALRNSAQFPVRHMTTVGDRNQTTPLHLLQPYQSGQPAKSLWTDELEAALLDGRFDVLVHSCKDVPTLLRDGCEIACLLERHDPRDALVVKKGLEYKSLKDLPKGAVIGTGSVRRIAQLSRAYPDLKFADMSSASAKGLGEMPSAAMVPSGWLSLQLPSPGHRGNLNTRLAKLDAPDSPFAALILAISGLDRLGAGERITCPIEFPDMMHSVGQGALAVESRSGDAATRDVLRTVGHWPTEWRVGAERGLLRVLEGGCSVPVGVETHLTELEGADAESAQLQYTPGTFPAPTASSPLLHFSGILPADAPFPQPGEEPKLLQRRAKLNLKASVTSTDGSRQVVYEPGDVVVTNYQEAVAWGEECARQMRVVGAGEILDEIEAERRAREEEMLEKSRAELAARAAIDDTEGQECTRPGKENETVPPPECPHDAGQGQRLAA</sequence>
<evidence type="ECO:0000313" key="16">
    <source>
        <dbReference type="EMBL" id="EKD03450.1"/>
    </source>
</evidence>
<feature type="region of interest" description="Disordered" evidence="13">
    <location>
        <begin position="429"/>
        <end position="469"/>
    </location>
</feature>
<evidence type="ECO:0000256" key="2">
    <source>
        <dbReference type="ARBA" id="ARBA00002869"/>
    </source>
</evidence>
<dbReference type="Gene3D" id="3.30.160.40">
    <property type="entry name" value="Porphobilinogen deaminase, C-terminal domain"/>
    <property type="match status" value="1"/>
</dbReference>
<dbReference type="HOGENOM" id="CLU_019704_0_2_1"/>
<dbReference type="eggNOG" id="KOG2892">
    <property type="taxonomic scope" value="Eukaryota"/>
</dbReference>
<keyword evidence="8" id="KW-0350">Heme biosynthesis</keyword>
<evidence type="ECO:0000256" key="13">
    <source>
        <dbReference type="SAM" id="MobiDB-lite"/>
    </source>
</evidence>
<evidence type="ECO:0000256" key="12">
    <source>
        <dbReference type="ARBA" id="ARBA00048169"/>
    </source>
</evidence>
<evidence type="ECO:0000256" key="9">
    <source>
        <dbReference type="ARBA" id="ARBA00023244"/>
    </source>
</evidence>
<keyword evidence="17" id="KW-1185">Reference proteome</keyword>
<dbReference type="PANTHER" id="PTHR11557:SF0">
    <property type="entry name" value="PORPHOBILINOGEN DEAMINASE"/>
    <property type="match status" value="1"/>
</dbReference>
<dbReference type="STRING" id="1220162.K1VH51"/>
<keyword evidence="7" id="KW-0808">Transferase</keyword>
<dbReference type="PRINTS" id="PR00151">
    <property type="entry name" value="PORPHBDMNASE"/>
</dbReference>
<comment type="cofactor">
    <cofactor evidence="1">
        <name>dipyrromethane</name>
        <dbReference type="ChEBI" id="CHEBI:60342"/>
    </cofactor>
</comment>
<proteinExistence type="inferred from homology"/>
<dbReference type="UniPathway" id="UPA00251">
    <property type="reaction ID" value="UER00319"/>
</dbReference>
<dbReference type="Pfam" id="PF03900">
    <property type="entry name" value="Porphobil_deamC"/>
    <property type="match status" value="1"/>
</dbReference>
<dbReference type="OrthoDB" id="564646at2759"/>
<dbReference type="FunFam" id="3.40.190.10:FF:000086">
    <property type="entry name" value="Probable porphobilinogen deaminase"/>
    <property type="match status" value="1"/>
</dbReference>
<dbReference type="GO" id="GO:0005737">
    <property type="term" value="C:cytoplasm"/>
    <property type="evidence" value="ECO:0007669"/>
    <property type="project" value="TreeGrafter"/>
</dbReference>
<feature type="domain" description="Porphobilinogen deaminase N-terminal" evidence="14">
    <location>
        <begin position="11"/>
        <end position="161"/>
    </location>
</feature>
<dbReference type="PANTHER" id="PTHR11557">
    <property type="entry name" value="PORPHOBILINOGEN DEAMINASE"/>
    <property type="match status" value="1"/>
</dbReference>
<evidence type="ECO:0000259" key="15">
    <source>
        <dbReference type="Pfam" id="PF03900"/>
    </source>
</evidence>
<dbReference type="InterPro" id="IPR022418">
    <property type="entry name" value="Porphobilinogen_deaminase_C"/>
</dbReference>
<keyword evidence="9" id="KW-0627">Porphyrin biosynthesis</keyword>
<comment type="function">
    <text evidence="2">Tetrapolymerization of the monopyrrole PBG into the hydroxymethylbilane pre-uroporphyrinogen in several discrete steps.</text>
</comment>
<dbReference type="Proteomes" id="UP000006757">
    <property type="component" value="Unassembled WGS sequence"/>
</dbReference>
<dbReference type="FunCoup" id="K1VH51">
    <property type="interactions" value="342"/>
</dbReference>
<dbReference type="SUPFAM" id="SSF53850">
    <property type="entry name" value="Periplasmic binding protein-like II"/>
    <property type="match status" value="2"/>
</dbReference>
<dbReference type="GO" id="GO:0006782">
    <property type="term" value="P:protoporphyrinogen IX biosynthetic process"/>
    <property type="evidence" value="ECO:0007669"/>
    <property type="project" value="UniProtKB-UniPathway"/>
</dbReference>
<dbReference type="InterPro" id="IPR022419">
    <property type="entry name" value="Porphobilin_deaminase_cofac_BS"/>
</dbReference>
<evidence type="ECO:0000256" key="6">
    <source>
        <dbReference type="ARBA" id="ARBA00016519"/>
    </source>
</evidence>
<evidence type="ECO:0000256" key="3">
    <source>
        <dbReference type="ARBA" id="ARBA00004735"/>
    </source>
</evidence>
<evidence type="ECO:0000259" key="14">
    <source>
        <dbReference type="Pfam" id="PF01379"/>
    </source>
</evidence>
<comment type="similarity">
    <text evidence="4">Belongs to the HMBS family.</text>
</comment>
<accession>K1VH51</accession>
<dbReference type="InterPro" id="IPR000860">
    <property type="entry name" value="HemC"/>
</dbReference>